<dbReference type="Proteomes" id="UP001652741">
    <property type="component" value="Chromosome ssa14"/>
</dbReference>
<evidence type="ECO:0000259" key="18">
    <source>
        <dbReference type="PROSITE" id="PS50041"/>
    </source>
</evidence>
<evidence type="ECO:0000256" key="11">
    <source>
        <dbReference type="ARBA" id="ARBA00023119"/>
    </source>
</evidence>
<dbReference type="CDD" id="cd03590">
    <property type="entry name" value="CLECT_DC-SIGN_like"/>
    <property type="match status" value="1"/>
</dbReference>
<dbReference type="InterPro" id="IPR033989">
    <property type="entry name" value="CD209-like_CTLD"/>
</dbReference>
<dbReference type="Pfam" id="PF00059">
    <property type="entry name" value="Lectin_C"/>
    <property type="match status" value="1"/>
</dbReference>
<dbReference type="PANTHER" id="PTHR24023">
    <property type="entry name" value="COLLAGEN ALPHA"/>
    <property type="match status" value="1"/>
</dbReference>
<feature type="coiled-coil region" evidence="15">
    <location>
        <begin position="217"/>
        <end position="251"/>
    </location>
</feature>
<reference evidence="20 21" key="1">
    <citation type="submission" date="2025-05" db="UniProtKB">
        <authorList>
            <consortium name="RefSeq"/>
        </authorList>
    </citation>
    <scope>IDENTIFICATION</scope>
</reference>
<comment type="subcellular location">
    <subcellularLocation>
        <location evidence="1">Membrane</location>
        <topology evidence="1">Single-pass type II membrane protein</topology>
    </subcellularLocation>
</comment>
<feature type="compositionally biased region" description="Gly residues" evidence="16">
    <location>
        <begin position="505"/>
        <end position="514"/>
    </location>
</feature>
<evidence type="ECO:0000256" key="3">
    <source>
        <dbReference type="ARBA" id="ARBA00022692"/>
    </source>
</evidence>
<keyword evidence="3 17" id="KW-0812">Transmembrane</keyword>
<evidence type="ECO:0000256" key="6">
    <source>
        <dbReference type="ARBA" id="ARBA00022737"/>
    </source>
</evidence>
<dbReference type="InterPro" id="IPR050149">
    <property type="entry name" value="Collagen_superfamily"/>
</dbReference>
<feature type="compositionally biased region" description="Low complexity" evidence="16">
    <location>
        <begin position="606"/>
        <end position="622"/>
    </location>
</feature>
<proteinExistence type="predicted"/>
<name>A0ABM3CVG3_SALSA</name>
<dbReference type="GeneID" id="106592074"/>
<evidence type="ECO:0000256" key="8">
    <source>
        <dbReference type="ARBA" id="ARBA00022968"/>
    </source>
</evidence>
<feature type="compositionally biased region" description="Low complexity" evidence="16">
    <location>
        <begin position="530"/>
        <end position="549"/>
    </location>
</feature>
<evidence type="ECO:0000256" key="7">
    <source>
        <dbReference type="ARBA" id="ARBA00022837"/>
    </source>
</evidence>
<dbReference type="InterPro" id="IPR016187">
    <property type="entry name" value="CTDL_fold"/>
</dbReference>
<dbReference type="Pfam" id="PF01391">
    <property type="entry name" value="Collagen"/>
    <property type="match status" value="2"/>
</dbReference>
<evidence type="ECO:0000256" key="9">
    <source>
        <dbReference type="ARBA" id="ARBA00022989"/>
    </source>
</evidence>
<feature type="region of interest" description="Disordered" evidence="16">
    <location>
        <begin position="435"/>
        <end position="567"/>
    </location>
</feature>
<sequence length="879" mass="94890">MKDELLADEEEVQSFGYKRFGIQEGPECSKCKNDWALRAAIALLYVLCALLTIAVALLGHKVVQRVDNVTEEMQNYGGKITAVETDLKKLDDQTGEKAANASSDISTFKSDIQTLQSQLDNVSQRASTNHAVLNQLQVTGEDMQSSQASLQSLLDGSTASLHSVNTTLASYGGIIGGLQTDSTRLQDGLQRQVQEQGQTQVDISSLNRTQAQRGRLLSALQRSVEDAGQAVQRLKNNFHGLQQTARQTQADTDWLREKVQNLQVLTANNSALAQSNGEVLEDMGLQLNTLINQIKNTSFLTEGHKQSLRLFEDQQKDHENTTSSRFDEMEARLDSHEGDINRVTGNFSFANQLLGIISSELNSLRTCAETVTHHSDLLLGLNGSVAEVQGAGLELRAQQDELTDRLDREINNLSVFMEEMKMVDRKQSQLISNFTILQGPPGPRGARGDKGLQGPIGQQGQKGERGDKGVAGLQGPKGEKGSDGPPGVAGLKGHPGALGSLGPKGYRGSGGRLGTSGEKGEPGAQGLVGRDGQAGPQGAQGPQGARGQDGSSGTEGPRGLVGPIGPLGPPGLPGLPFRVVIPPMVTNSPIMVQAPRMEPDEPGQPEEPYQPGQRGGPDQPGQPEEPDQHEQQGEPDQPMQPGEPDQPGQPGEPDQPGQPEEPDQPGQPGEPDQPGQPGEPDQPGQPGEPDQPGQPEEPDQPGQPQEPDQPGQPKESVVPAVEPKASVSQQVQPSRSTTPAPGCPSHWSGFSSRCYFFSSGLQRLNFDEAHDFCSNMTSSMIIVRDLEEQQWVRKQIAGKGYFWLGLMDREDENVWKWVDGTLPVFTKWKPGQPDNWSHGHEEGEDCAGLIHEANWNDFFCTDRIGFICQRAYALKSPGL</sequence>
<dbReference type="PROSITE" id="PS00615">
    <property type="entry name" value="C_TYPE_LECTIN_1"/>
    <property type="match status" value="1"/>
</dbReference>
<dbReference type="InterPro" id="IPR001304">
    <property type="entry name" value="C-type_lectin-like"/>
</dbReference>
<dbReference type="InterPro" id="IPR008160">
    <property type="entry name" value="Collagen"/>
</dbReference>
<dbReference type="RefSeq" id="XP_045550533.1">
    <property type="nucleotide sequence ID" value="XM_045694577.1"/>
</dbReference>
<evidence type="ECO:0000256" key="12">
    <source>
        <dbReference type="ARBA" id="ARBA00023136"/>
    </source>
</evidence>
<dbReference type="PROSITE" id="PS50041">
    <property type="entry name" value="C_TYPE_LECTIN_2"/>
    <property type="match status" value="1"/>
</dbReference>
<dbReference type="SMART" id="SM00034">
    <property type="entry name" value="CLECT"/>
    <property type="match status" value="1"/>
</dbReference>
<keyword evidence="6" id="KW-0677">Repeat</keyword>
<feature type="compositionally biased region" description="Low complexity" evidence="16">
    <location>
        <begin position="634"/>
        <end position="713"/>
    </location>
</feature>
<feature type="region of interest" description="Disordered" evidence="16">
    <location>
        <begin position="594"/>
        <end position="743"/>
    </location>
</feature>
<dbReference type="RefSeq" id="XP_045550534.1">
    <property type="nucleotide sequence ID" value="XM_045694578.1"/>
</dbReference>
<accession>A0ABM3CVG3</accession>
<keyword evidence="19" id="KW-1185">Reference proteome</keyword>
<keyword evidence="9 17" id="KW-1133">Transmembrane helix</keyword>
<keyword evidence="7" id="KW-0106">Calcium</keyword>
<keyword evidence="12 17" id="KW-0472">Membrane</keyword>
<evidence type="ECO:0000256" key="15">
    <source>
        <dbReference type="SAM" id="Coils"/>
    </source>
</evidence>
<evidence type="ECO:0000256" key="2">
    <source>
        <dbReference type="ARBA" id="ARBA00017460"/>
    </source>
</evidence>
<dbReference type="SUPFAM" id="SSF56436">
    <property type="entry name" value="C-type lectin-like"/>
    <property type="match status" value="1"/>
</dbReference>
<evidence type="ECO:0000256" key="16">
    <source>
        <dbReference type="SAM" id="MobiDB-lite"/>
    </source>
</evidence>
<keyword evidence="14" id="KW-0675">Receptor</keyword>
<evidence type="ECO:0000256" key="4">
    <source>
        <dbReference type="ARBA" id="ARBA00022723"/>
    </source>
</evidence>
<dbReference type="InterPro" id="IPR016186">
    <property type="entry name" value="C-type_lectin-like/link_sf"/>
</dbReference>
<feature type="transmembrane region" description="Helical" evidence="17">
    <location>
        <begin position="39"/>
        <end position="59"/>
    </location>
</feature>
<keyword evidence="4" id="KW-0479">Metal-binding</keyword>
<keyword evidence="8" id="KW-0735">Signal-anchor</keyword>
<evidence type="ECO:0000256" key="13">
    <source>
        <dbReference type="ARBA" id="ARBA00023157"/>
    </source>
</evidence>
<evidence type="ECO:0000313" key="20">
    <source>
        <dbReference type="RefSeq" id="XP_045550533.1"/>
    </source>
</evidence>
<evidence type="ECO:0000256" key="14">
    <source>
        <dbReference type="ARBA" id="ARBA00023170"/>
    </source>
</evidence>
<evidence type="ECO:0000313" key="21">
    <source>
        <dbReference type="RefSeq" id="XP_045550534.1"/>
    </source>
</evidence>
<protein>
    <recommendedName>
        <fullName evidence="2">Collectin-12</fullName>
    </recommendedName>
</protein>
<dbReference type="Gene3D" id="3.10.100.10">
    <property type="entry name" value="Mannose-Binding Protein A, subunit A"/>
    <property type="match status" value="1"/>
</dbReference>
<keyword evidence="5" id="KW-0430">Lectin</keyword>
<keyword evidence="11" id="KW-0176">Collagen</keyword>
<dbReference type="InterPro" id="IPR058762">
    <property type="entry name" value="COLEC12_dom"/>
</dbReference>
<evidence type="ECO:0000256" key="17">
    <source>
        <dbReference type="SAM" id="Phobius"/>
    </source>
</evidence>
<evidence type="ECO:0000313" key="19">
    <source>
        <dbReference type="Proteomes" id="UP001652741"/>
    </source>
</evidence>
<evidence type="ECO:0000256" key="1">
    <source>
        <dbReference type="ARBA" id="ARBA00004606"/>
    </source>
</evidence>
<feature type="domain" description="C-type lectin" evidence="18">
    <location>
        <begin position="750"/>
        <end position="869"/>
    </location>
</feature>
<evidence type="ECO:0000256" key="10">
    <source>
        <dbReference type="ARBA" id="ARBA00023054"/>
    </source>
</evidence>
<gene>
    <name evidence="20 21" type="primary">LOC106592074</name>
</gene>
<organism evidence="19 21">
    <name type="scientific">Salmo salar</name>
    <name type="common">Atlantic salmon</name>
    <dbReference type="NCBI Taxonomy" id="8030"/>
    <lineage>
        <taxon>Eukaryota</taxon>
        <taxon>Metazoa</taxon>
        <taxon>Chordata</taxon>
        <taxon>Craniata</taxon>
        <taxon>Vertebrata</taxon>
        <taxon>Euteleostomi</taxon>
        <taxon>Actinopterygii</taxon>
        <taxon>Neopterygii</taxon>
        <taxon>Teleostei</taxon>
        <taxon>Protacanthopterygii</taxon>
        <taxon>Salmoniformes</taxon>
        <taxon>Salmonidae</taxon>
        <taxon>Salmoninae</taxon>
        <taxon>Salmo</taxon>
    </lineage>
</organism>
<dbReference type="InterPro" id="IPR018378">
    <property type="entry name" value="C-type_lectin_CS"/>
</dbReference>
<evidence type="ECO:0000256" key="5">
    <source>
        <dbReference type="ARBA" id="ARBA00022734"/>
    </source>
</evidence>
<keyword evidence="10 15" id="KW-0175">Coiled coil</keyword>
<dbReference type="Pfam" id="PF26004">
    <property type="entry name" value="COLEC12"/>
    <property type="match status" value="1"/>
</dbReference>
<keyword evidence="13" id="KW-1015">Disulfide bond</keyword>
<feature type="compositionally biased region" description="Polar residues" evidence="16">
    <location>
        <begin position="726"/>
        <end position="739"/>
    </location>
</feature>
<dbReference type="PANTHER" id="PTHR24023:SF1112">
    <property type="entry name" value="COL_CUTICLE_N DOMAIN-CONTAINING PROTEIN-RELATED"/>
    <property type="match status" value="1"/>
</dbReference>